<evidence type="ECO:0000256" key="1">
    <source>
        <dbReference type="ARBA" id="ARBA00022490"/>
    </source>
</evidence>
<dbReference type="SUPFAM" id="SSF51161">
    <property type="entry name" value="Trimeric LpxA-like enzymes"/>
    <property type="match status" value="1"/>
</dbReference>
<keyword evidence="6 8" id="KW-0443">Lipid metabolism</keyword>
<dbReference type="InterPro" id="IPR011004">
    <property type="entry name" value="Trimer_LpxA-like_sf"/>
</dbReference>
<evidence type="ECO:0000256" key="4">
    <source>
        <dbReference type="ARBA" id="ARBA00022679"/>
    </source>
</evidence>
<dbReference type="Pfam" id="PF13720">
    <property type="entry name" value="Acetyltransf_11"/>
    <property type="match status" value="1"/>
</dbReference>
<evidence type="ECO:0000256" key="3">
    <source>
        <dbReference type="ARBA" id="ARBA00022556"/>
    </source>
</evidence>
<dbReference type="PANTHER" id="PTHR43480">
    <property type="entry name" value="ACYL-[ACYL-CARRIER-PROTEIN]--UDP-N-ACETYLGLUCOSAMINE O-ACYLTRANSFERASE"/>
    <property type="match status" value="1"/>
</dbReference>
<dbReference type="PROSITE" id="PS00101">
    <property type="entry name" value="HEXAPEP_TRANSFERASES"/>
    <property type="match status" value="1"/>
</dbReference>
<dbReference type="Gene3D" id="1.20.1180.10">
    <property type="entry name" value="Udp N-acetylglucosamine O-acyltransferase, C-terminal domain"/>
    <property type="match status" value="1"/>
</dbReference>
<evidence type="ECO:0000256" key="2">
    <source>
        <dbReference type="ARBA" id="ARBA00022516"/>
    </source>
</evidence>
<dbReference type="Proteomes" id="UP000182769">
    <property type="component" value="Unassembled WGS sequence"/>
</dbReference>
<dbReference type="EMBL" id="CYHG01000008">
    <property type="protein sequence ID" value="CUB04979.1"/>
    <property type="molecule type" value="Genomic_DNA"/>
</dbReference>
<dbReference type="Pfam" id="PF00132">
    <property type="entry name" value="Hexapep"/>
    <property type="match status" value="1"/>
</dbReference>
<sequence length="258" mass="27982">MLIHPTAIVDPKAELDSDVEIGPFCIVGPDVQIGAGTVLKSHVVVNGHTTIGQHNEIYQFASVGEANQDKKYKGEPTRLVIGDRNVIRENATLHRGTVQDQGVTQIGHGNLFMASTHVGHDCVVGNNNILANYAALAGHVKVGDSVILGGYTGIHQFCQVNSFSMCGMGSMVTKDVPRYVMVSGDPAKAHGMNFEGMRRRGMPADVIKALRSAYKMVYIKGMPLEHALSEIEASDIYRIQEVADFVISIRQSNRGIVR</sequence>
<evidence type="ECO:0000256" key="7">
    <source>
        <dbReference type="ARBA" id="ARBA00023315"/>
    </source>
</evidence>
<dbReference type="Gene3D" id="2.160.10.10">
    <property type="entry name" value="Hexapeptide repeat proteins"/>
    <property type="match status" value="1"/>
</dbReference>
<dbReference type="RefSeq" id="WP_211262062.1">
    <property type="nucleotide sequence ID" value="NZ_CYHG01000008.1"/>
</dbReference>
<dbReference type="NCBIfam" id="TIGR01852">
    <property type="entry name" value="lipid_A_lpxA"/>
    <property type="match status" value="1"/>
</dbReference>
<dbReference type="STRING" id="1137284.GCA_001418205_02702"/>
<dbReference type="GO" id="GO:0008780">
    <property type="term" value="F:acyl-[acyl-carrier-protein]-UDP-N-acetylglucosamine O-acyltransferase activity"/>
    <property type="evidence" value="ECO:0007669"/>
    <property type="project" value="UniProtKB-UniRule"/>
</dbReference>
<dbReference type="GO" id="GO:0009245">
    <property type="term" value="P:lipid A biosynthetic process"/>
    <property type="evidence" value="ECO:0007669"/>
    <property type="project" value="UniProtKB-UniRule"/>
</dbReference>
<keyword evidence="4 8" id="KW-0808">Transferase</keyword>
<dbReference type="EC" id="2.3.1.129" evidence="8"/>
<dbReference type="InterPro" id="IPR029098">
    <property type="entry name" value="Acetyltransf_C"/>
</dbReference>
<protein>
    <recommendedName>
        <fullName evidence="8">Acyl-[acyl-carrier-protein]--UDP-N-acetylglucosamine O-acyltransferase</fullName>
        <shortName evidence="8">UDP-N-acetylglucosamine acyltransferase</shortName>
        <ecNumber evidence="8">2.3.1.129</ecNumber>
    </recommendedName>
</protein>
<dbReference type="AlphaFoldDB" id="A0A0K6IPG0"/>
<evidence type="ECO:0000313" key="11">
    <source>
        <dbReference type="Proteomes" id="UP000182769"/>
    </source>
</evidence>
<dbReference type="InterPro" id="IPR018357">
    <property type="entry name" value="Hexapep_transf_CS"/>
</dbReference>
<comment type="pathway">
    <text evidence="8">Glycolipid biosynthesis; lipid IV(A) biosynthesis; lipid IV(A) from (3R)-3-hydroxytetradecanoyl-[acyl-carrier-protein] and UDP-N-acetyl-alpha-D-glucosamine: step 1/6.</text>
</comment>
<dbReference type="PANTHER" id="PTHR43480:SF1">
    <property type="entry name" value="ACYL-[ACYL-CARRIER-PROTEIN]--UDP-N-ACETYLGLUCOSAMINE O-ACYLTRANSFERASE, MITOCHONDRIAL-RELATED"/>
    <property type="match status" value="1"/>
</dbReference>
<dbReference type="HAMAP" id="MF_00387">
    <property type="entry name" value="LpxA"/>
    <property type="match status" value="1"/>
</dbReference>
<keyword evidence="11" id="KW-1185">Reference proteome</keyword>
<dbReference type="GO" id="GO:0016020">
    <property type="term" value="C:membrane"/>
    <property type="evidence" value="ECO:0007669"/>
    <property type="project" value="GOC"/>
</dbReference>
<comment type="catalytic activity">
    <reaction evidence="8">
        <text>a (3R)-hydroxyacyl-[ACP] + UDP-N-acetyl-alpha-D-glucosamine = a UDP-3-O-[(3R)-3-hydroxyacyl]-N-acetyl-alpha-D-glucosamine + holo-[ACP]</text>
        <dbReference type="Rhea" id="RHEA:67812"/>
        <dbReference type="Rhea" id="RHEA-COMP:9685"/>
        <dbReference type="Rhea" id="RHEA-COMP:9945"/>
        <dbReference type="ChEBI" id="CHEBI:57705"/>
        <dbReference type="ChEBI" id="CHEBI:64479"/>
        <dbReference type="ChEBI" id="CHEBI:78827"/>
        <dbReference type="ChEBI" id="CHEBI:173225"/>
        <dbReference type="EC" id="2.3.1.129"/>
    </reaction>
</comment>
<feature type="domain" description="UDP N-acetylglucosamine O-acyltransferase C-terminal" evidence="9">
    <location>
        <begin position="175"/>
        <end position="257"/>
    </location>
</feature>
<keyword evidence="2 8" id="KW-0444">Lipid biosynthesis</keyword>
<dbReference type="CDD" id="cd03351">
    <property type="entry name" value="LbH_UDP-GlcNAc_AT"/>
    <property type="match status" value="1"/>
</dbReference>
<dbReference type="PIRSF" id="PIRSF000456">
    <property type="entry name" value="UDP-GlcNAc_acltr"/>
    <property type="match status" value="1"/>
</dbReference>
<name>A0A0K6IPG0_9GAMM</name>
<reference evidence="11" key="1">
    <citation type="submission" date="2015-08" db="EMBL/GenBank/DDBJ databases">
        <authorList>
            <person name="Varghese N."/>
        </authorList>
    </citation>
    <scope>NUCLEOTIDE SEQUENCE [LARGE SCALE GENOMIC DNA]</scope>
    <source>
        <strain evidence="11">JCM 18476</strain>
    </source>
</reference>
<keyword evidence="5 8" id="KW-0677">Repeat</keyword>
<comment type="similarity">
    <text evidence="8">Belongs to the transferase hexapeptide repeat family. LpxA subfamily.</text>
</comment>
<dbReference type="InterPro" id="IPR037157">
    <property type="entry name" value="Acetyltransf_C_sf"/>
</dbReference>
<dbReference type="InterPro" id="IPR010137">
    <property type="entry name" value="Lipid_A_LpxA"/>
</dbReference>
<comment type="subcellular location">
    <subcellularLocation>
        <location evidence="8">Cytoplasm</location>
    </subcellularLocation>
</comment>
<keyword evidence="1 8" id="KW-0963">Cytoplasm</keyword>
<organism evidence="10 11">
    <name type="scientific">Marinomonas fungiae</name>
    <dbReference type="NCBI Taxonomy" id="1137284"/>
    <lineage>
        <taxon>Bacteria</taxon>
        <taxon>Pseudomonadati</taxon>
        <taxon>Pseudomonadota</taxon>
        <taxon>Gammaproteobacteria</taxon>
        <taxon>Oceanospirillales</taxon>
        <taxon>Oceanospirillaceae</taxon>
        <taxon>Marinomonas</taxon>
    </lineage>
</organism>
<evidence type="ECO:0000313" key="10">
    <source>
        <dbReference type="EMBL" id="CUB04979.1"/>
    </source>
</evidence>
<dbReference type="NCBIfam" id="NF003657">
    <property type="entry name" value="PRK05289.1"/>
    <property type="match status" value="1"/>
</dbReference>
<evidence type="ECO:0000256" key="6">
    <source>
        <dbReference type="ARBA" id="ARBA00023098"/>
    </source>
</evidence>
<dbReference type="UniPathway" id="UPA00359">
    <property type="reaction ID" value="UER00477"/>
</dbReference>
<proteinExistence type="inferred from homology"/>
<gene>
    <name evidence="8" type="primary">lpxA</name>
    <name evidence="10" type="ORF">Ga0061065_108181</name>
</gene>
<evidence type="ECO:0000259" key="9">
    <source>
        <dbReference type="Pfam" id="PF13720"/>
    </source>
</evidence>
<dbReference type="InterPro" id="IPR001451">
    <property type="entry name" value="Hexapep"/>
</dbReference>
<comment type="function">
    <text evidence="8">Involved in the biosynthesis of lipid A, a phosphorylated glycolipid that anchors the lipopolysaccharide to the outer membrane of the cell.</text>
</comment>
<comment type="subunit">
    <text evidence="8">Homotrimer.</text>
</comment>
<keyword evidence="7 8" id="KW-0012">Acyltransferase</keyword>
<dbReference type="GO" id="GO:0005737">
    <property type="term" value="C:cytoplasm"/>
    <property type="evidence" value="ECO:0007669"/>
    <property type="project" value="UniProtKB-SubCell"/>
</dbReference>
<keyword evidence="3 8" id="KW-0441">Lipid A biosynthesis</keyword>
<evidence type="ECO:0000256" key="5">
    <source>
        <dbReference type="ARBA" id="ARBA00022737"/>
    </source>
</evidence>
<accession>A0A0K6IPG0</accession>
<evidence type="ECO:0000256" key="8">
    <source>
        <dbReference type="HAMAP-Rule" id="MF_00387"/>
    </source>
</evidence>